<keyword evidence="6" id="KW-1185">Reference proteome</keyword>
<dbReference type="EMBL" id="CP012600">
    <property type="protein sequence ID" value="ALC80225.1"/>
    <property type="molecule type" value="Genomic_DNA"/>
</dbReference>
<keyword evidence="3" id="KW-0949">S-adenosyl-L-methionine</keyword>
<dbReference type="GO" id="GO:0008168">
    <property type="term" value="F:methyltransferase activity"/>
    <property type="evidence" value="ECO:0007669"/>
    <property type="project" value="UniProtKB-KW"/>
</dbReference>
<proteinExistence type="predicted"/>
<dbReference type="InterPro" id="IPR041698">
    <property type="entry name" value="Methyltransf_25"/>
</dbReference>
<evidence type="ECO:0000256" key="3">
    <source>
        <dbReference type="ARBA" id="ARBA00022691"/>
    </source>
</evidence>
<dbReference type="SUPFAM" id="SSF53335">
    <property type="entry name" value="S-adenosyl-L-methionine-dependent methyltransferases"/>
    <property type="match status" value="1"/>
</dbReference>
<evidence type="ECO:0000259" key="4">
    <source>
        <dbReference type="Pfam" id="PF13649"/>
    </source>
</evidence>
<dbReference type="Pfam" id="PF13649">
    <property type="entry name" value="Methyltransf_25"/>
    <property type="match status" value="1"/>
</dbReference>
<keyword evidence="1 5" id="KW-0489">Methyltransferase</keyword>
<gene>
    <name evidence="5" type="ORF">AM592_00390</name>
</gene>
<evidence type="ECO:0000313" key="5">
    <source>
        <dbReference type="EMBL" id="ALC80225.1"/>
    </source>
</evidence>
<protein>
    <submittedName>
        <fullName evidence="5">Methyltransferase</fullName>
    </submittedName>
</protein>
<keyword evidence="2 5" id="KW-0808">Transferase</keyword>
<reference evidence="5 6" key="2">
    <citation type="journal article" date="2016" name="Int. J. Syst. Evol. Microbiol.">
        <title>Bacillus gobiensis sp. nov., isolated from a soil sample.</title>
        <authorList>
            <person name="Liu B."/>
            <person name="Liu G.H."/>
            <person name="Cetin S."/>
            <person name="Schumann P."/>
            <person name="Pan Z.Z."/>
            <person name="Chen Q.Q."/>
        </authorList>
    </citation>
    <scope>NUCLEOTIDE SEQUENCE [LARGE SCALE GENOMIC DNA]</scope>
    <source>
        <strain evidence="5 6">FJAT-4402</strain>
    </source>
</reference>
<dbReference type="RefSeq" id="WP_053601947.1">
    <property type="nucleotide sequence ID" value="NZ_CP012600.1"/>
</dbReference>
<accession>A0A0M4FUM9</accession>
<reference evidence="6" key="1">
    <citation type="submission" date="2015-08" db="EMBL/GenBank/DDBJ databases">
        <title>Genome sequencing project for genomic taxonomy and phylogenomics of Bacillus-like bacteria.</title>
        <authorList>
            <person name="Liu B."/>
            <person name="Wang J."/>
            <person name="Zhu Y."/>
            <person name="Liu G."/>
            <person name="Chen Q."/>
            <person name="Chen Z."/>
            <person name="Lan J."/>
            <person name="Che J."/>
            <person name="Ge C."/>
            <person name="Shi H."/>
            <person name="Pan Z."/>
            <person name="Liu X."/>
        </authorList>
    </citation>
    <scope>NUCLEOTIDE SEQUENCE [LARGE SCALE GENOMIC DNA]</scope>
    <source>
        <strain evidence="6">FJAT-4402</strain>
    </source>
</reference>
<dbReference type="STRING" id="1441095.AM592_00390"/>
<evidence type="ECO:0000313" key="6">
    <source>
        <dbReference type="Proteomes" id="UP000067625"/>
    </source>
</evidence>
<dbReference type="Gene3D" id="3.40.50.150">
    <property type="entry name" value="Vaccinia Virus protein VP39"/>
    <property type="match status" value="1"/>
</dbReference>
<dbReference type="AlphaFoldDB" id="A0A0M4FUM9"/>
<evidence type="ECO:0000256" key="2">
    <source>
        <dbReference type="ARBA" id="ARBA00022679"/>
    </source>
</evidence>
<dbReference type="InterPro" id="IPR029063">
    <property type="entry name" value="SAM-dependent_MTases_sf"/>
</dbReference>
<dbReference type="Proteomes" id="UP000067625">
    <property type="component" value="Chromosome"/>
</dbReference>
<dbReference type="PANTHER" id="PTHR43464">
    <property type="entry name" value="METHYLTRANSFERASE"/>
    <property type="match status" value="1"/>
</dbReference>
<evidence type="ECO:0000256" key="1">
    <source>
        <dbReference type="ARBA" id="ARBA00022603"/>
    </source>
</evidence>
<dbReference type="OrthoDB" id="9804312at2"/>
<dbReference type="PATRIC" id="fig|1441095.3.peg.89"/>
<dbReference type="PANTHER" id="PTHR43464:SF19">
    <property type="entry name" value="UBIQUINONE BIOSYNTHESIS O-METHYLTRANSFERASE, MITOCHONDRIAL"/>
    <property type="match status" value="1"/>
</dbReference>
<dbReference type="CDD" id="cd02440">
    <property type="entry name" value="AdoMet_MTases"/>
    <property type="match status" value="1"/>
</dbReference>
<organism evidence="5 6">
    <name type="scientific">Bacillus gobiensis</name>
    <dbReference type="NCBI Taxonomy" id="1441095"/>
    <lineage>
        <taxon>Bacteria</taxon>
        <taxon>Bacillati</taxon>
        <taxon>Bacillota</taxon>
        <taxon>Bacilli</taxon>
        <taxon>Bacillales</taxon>
        <taxon>Bacillaceae</taxon>
        <taxon>Bacillus</taxon>
    </lineage>
</organism>
<name>A0A0M4FUM9_9BACI</name>
<feature type="domain" description="Methyltransferase" evidence="4">
    <location>
        <begin position="55"/>
        <end position="154"/>
    </location>
</feature>
<dbReference type="GO" id="GO:0032259">
    <property type="term" value="P:methylation"/>
    <property type="evidence" value="ECO:0007669"/>
    <property type="project" value="UniProtKB-KW"/>
</dbReference>
<sequence length="239" mass="27749">MDEEKILHIRREEKKYHESFYENNRLFKEGSWLHKPVQSVLDCMSHFDQREEIKILDLGSGVGRNSIPLAEKIKKGQVVCVDILGHSLRMLKEYSKDYGVGEKIRTIQADIGDFPIDPNEYDFIVSVSALEHMKTEKDFDRMLHKMKLGTKPDGIHCFVINSQVEEIDAETNTPLDAFFEINLPTNNMIGKLKSAYRDWEVKQLDVKPLSFDITRNNQFIHIKTNAITFIAYNNKLESL</sequence>